<evidence type="ECO:0000259" key="3">
    <source>
        <dbReference type="PROSITE" id="PS50041"/>
    </source>
</evidence>
<feature type="compositionally biased region" description="Polar residues" evidence="2">
    <location>
        <begin position="27"/>
        <end position="36"/>
    </location>
</feature>
<sequence>MKDGFDSHESKQKHQFSISISLSGSTPLTSTYANPETSPITTNTPTGSTPLTSTYANLETSPITTNTPTAVAADRACSHQYNSFCYELFYDEKTFAEAHRTCLSLGSGSNLASIADQYENDFLKVLIVDHSSQPEVDYWIGLTNTRYRWFNGRLLLFANFNQDLSNCVVVNGNDFSWKSNPCEDTEIFVCEQKKDPNLRVCSHHVRTMVPTAVGGDTPCSEFEYNGSCYTKSLVPGSIIFAINECSNNGADLLQIETYDEQQFLEDNAIGTDDLWLNLNTTGSNGHSWSDGTNMNYDYFGSEYKQNGGICFRLNRDDGWHWNDDNCNSKHNFVCKWTR</sequence>
<dbReference type="SMART" id="SM00034">
    <property type="entry name" value="CLECT"/>
    <property type="match status" value="2"/>
</dbReference>
<accession>A0A2G8KYC5</accession>
<dbReference type="CDD" id="cd00037">
    <property type="entry name" value="CLECT"/>
    <property type="match status" value="2"/>
</dbReference>
<evidence type="ECO:0000313" key="4">
    <source>
        <dbReference type="EMBL" id="PIK53007.1"/>
    </source>
</evidence>
<gene>
    <name evidence="4" type="ORF">BSL78_10116</name>
</gene>
<dbReference type="PROSITE" id="PS00615">
    <property type="entry name" value="C_TYPE_LECTIN_1"/>
    <property type="match status" value="2"/>
</dbReference>
<feature type="region of interest" description="Disordered" evidence="2">
    <location>
        <begin position="27"/>
        <end position="51"/>
    </location>
</feature>
<dbReference type="PROSITE" id="PS50041">
    <property type="entry name" value="C_TYPE_LECTIN_2"/>
    <property type="match status" value="2"/>
</dbReference>
<keyword evidence="1" id="KW-1015">Disulfide bond</keyword>
<keyword evidence="5" id="KW-1185">Reference proteome</keyword>
<dbReference type="InterPro" id="IPR016187">
    <property type="entry name" value="CTDL_fold"/>
</dbReference>
<dbReference type="Pfam" id="PF00059">
    <property type="entry name" value="Lectin_C"/>
    <property type="match status" value="2"/>
</dbReference>
<comment type="caution">
    <text evidence="4">The sequence shown here is derived from an EMBL/GenBank/DDBJ whole genome shotgun (WGS) entry which is preliminary data.</text>
</comment>
<evidence type="ECO:0000313" key="5">
    <source>
        <dbReference type="Proteomes" id="UP000230750"/>
    </source>
</evidence>
<feature type="compositionally biased region" description="Low complexity" evidence="2">
    <location>
        <begin position="37"/>
        <end position="51"/>
    </location>
</feature>
<dbReference type="InterPro" id="IPR016186">
    <property type="entry name" value="C-type_lectin-like/link_sf"/>
</dbReference>
<dbReference type="AlphaFoldDB" id="A0A2G8KYC5"/>
<dbReference type="InterPro" id="IPR018378">
    <property type="entry name" value="C-type_lectin_CS"/>
</dbReference>
<dbReference type="OrthoDB" id="6133475at2759"/>
<dbReference type="SUPFAM" id="SSF56436">
    <property type="entry name" value="C-type lectin-like"/>
    <property type="match status" value="2"/>
</dbReference>
<dbReference type="PANTHER" id="PTHR22803">
    <property type="entry name" value="MANNOSE, PHOSPHOLIPASE, LECTIN RECEPTOR RELATED"/>
    <property type="match status" value="1"/>
</dbReference>
<evidence type="ECO:0000256" key="1">
    <source>
        <dbReference type="ARBA" id="ARBA00023157"/>
    </source>
</evidence>
<dbReference type="EMBL" id="MRZV01000306">
    <property type="protein sequence ID" value="PIK53007.1"/>
    <property type="molecule type" value="Genomic_DNA"/>
</dbReference>
<name>A0A2G8KYC5_STIJA</name>
<feature type="domain" description="C-type lectin" evidence="3">
    <location>
        <begin position="81"/>
        <end position="191"/>
    </location>
</feature>
<reference evidence="4 5" key="1">
    <citation type="journal article" date="2017" name="PLoS Biol.">
        <title>The sea cucumber genome provides insights into morphological evolution and visceral regeneration.</title>
        <authorList>
            <person name="Zhang X."/>
            <person name="Sun L."/>
            <person name="Yuan J."/>
            <person name="Sun Y."/>
            <person name="Gao Y."/>
            <person name="Zhang L."/>
            <person name="Li S."/>
            <person name="Dai H."/>
            <person name="Hamel J.F."/>
            <person name="Liu C."/>
            <person name="Yu Y."/>
            <person name="Liu S."/>
            <person name="Lin W."/>
            <person name="Guo K."/>
            <person name="Jin S."/>
            <person name="Xu P."/>
            <person name="Storey K.B."/>
            <person name="Huan P."/>
            <person name="Zhang T."/>
            <person name="Zhou Y."/>
            <person name="Zhang J."/>
            <person name="Lin C."/>
            <person name="Li X."/>
            <person name="Xing L."/>
            <person name="Huo D."/>
            <person name="Sun M."/>
            <person name="Wang L."/>
            <person name="Mercier A."/>
            <person name="Li F."/>
            <person name="Yang H."/>
            <person name="Xiang J."/>
        </authorList>
    </citation>
    <scope>NUCLEOTIDE SEQUENCE [LARGE SCALE GENOMIC DNA]</scope>
    <source>
        <strain evidence="4">Shaxun</strain>
        <tissue evidence="4">Muscle</tissue>
    </source>
</reference>
<keyword evidence="4" id="KW-0675">Receptor</keyword>
<evidence type="ECO:0000256" key="2">
    <source>
        <dbReference type="SAM" id="MobiDB-lite"/>
    </source>
</evidence>
<dbReference type="Gene3D" id="3.10.100.10">
    <property type="entry name" value="Mannose-Binding Protein A, subunit A"/>
    <property type="match status" value="2"/>
</dbReference>
<feature type="domain" description="C-type lectin" evidence="3">
    <location>
        <begin position="224"/>
        <end position="335"/>
    </location>
</feature>
<dbReference type="STRING" id="307972.A0A2G8KYC5"/>
<proteinExistence type="predicted"/>
<protein>
    <submittedName>
        <fullName evidence="4">Putative macrophage mannose receptor 1-like</fullName>
    </submittedName>
</protein>
<organism evidence="4 5">
    <name type="scientific">Stichopus japonicus</name>
    <name type="common">Sea cucumber</name>
    <dbReference type="NCBI Taxonomy" id="307972"/>
    <lineage>
        <taxon>Eukaryota</taxon>
        <taxon>Metazoa</taxon>
        <taxon>Echinodermata</taxon>
        <taxon>Eleutherozoa</taxon>
        <taxon>Echinozoa</taxon>
        <taxon>Holothuroidea</taxon>
        <taxon>Aspidochirotacea</taxon>
        <taxon>Aspidochirotida</taxon>
        <taxon>Stichopodidae</taxon>
        <taxon>Apostichopus</taxon>
    </lineage>
</organism>
<dbReference type="Proteomes" id="UP000230750">
    <property type="component" value="Unassembled WGS sequence"/>
</dbReference>
<dbReference type="InterPro" id="IPR001304">
    <property type="entry name" value="C-type_lectin-like"/>
</dbReference>
<dbReference type="InterPro" id="IPR050111">
    <property type="entry name" value="C-type_lectin/snaclec_domain"/>
</dbReference>